<dbReference type="EMBL" id="RCCE01000001">
    <property type="protein sequence ID" value="RLJ60754.1"/>
    <property type="molecule type" value="Genomic_DNA"/>
</dbReference>
<gene>
    <name evidence="3" type="ORF">BCF46_0960</name>
</gene>
<dbReference type="RefSeq" id="WP_121022176.1">
    <property type="nucleotide sequence ID" value="NZ_RCCE01000001.1"/>
</dbReference>
<dbReference type="PANTHER" id="PTHR30121:SF6">
    <property type="entry name" value="SLR6007 PROTEIN"/>
    <property type="match status" value="1"/>
</dbReference>
<dbReference type="InterPro" id="IPR051162">
    <property type="entry name" value="T4SS_component"/>
</dbReference>
<keyword evidence="2" id="KW-1133">Transmembrane helix</keyword>
<keyword evidence="4" id="KW-1185">Reference proteome</keyword>
<evidence type="ECO:0000256" key="1">
    <source>
        <dbReference type="SAM" id="MobiDB-lite"/>
    </source>
</evidence>
<keyword evidence="2" id="KW-0472">Membrane</keyword>
<dbReference type="AlphaFoldDB" id="A0A497X6I7"/>
<organism evidence="3 4">
    <name type="scientific">Litoreibacter meonggei</name>
    <dbReference type="NCBI Taxonomy" id="1049199"/>
    <lineage>
        <taxon>Bacteria</taxon>
        <taxon>Pseudomonadati</taxon>
        <taxon>Pseudomonadota</taxon>
        <taxon>Alphaproteobacteria</taxon>
        <taxon>Rhodobacterales</taxon>
        <taxon>Roseobacteraceae</taxon>
        <taxon>Litoreibacter</taxon>
    </lineage>
</organism>
<proteinExistence type="predicted"/>
<dbReference type="CDD" id="cd01127">
    <property type="entry name" value="TrwB_TraG_TraD_VirD4"/>
    <property type="match status" value="1"/>
</dbReference>
<dbReference type="Proteomes" id="UP000269157">
    <property type="component" value="Unassembled WGS sequence"/>
</dbReference>
<reference evidence="3 4" key="1">
    <citation type="submission" date="2018-10" db="EMBL/GenBank/DDBJ databases">
        <title>Genomic Encyclopedia of Archaeal and Bacterial Type Strains, Phase II (KMG-II): from individual species to whole genera.</title>
        <authorList>
            <person name="Goeker M."/>
        </authorList>
    </citation>
    <scope>NUCLEOTIDE SEQUENCE [LARGE SCALE GENOMIC DNA]</scope>
    <source>
        <strain evidence="3 4">DSM 29466</strain>
    </source>
</reference>
<evidence type="ECO:0000313" key="3">
    <source>
        <dbReference type="EMBL" id="RLJ60754.1"/>
    </source>
</evidence>
<protein>
    <submittedName>
        <fullName evidence="3">Uncharacterized protein</fullName>
    </submittedName>
</protein>
<evidence type="ECO:0000313" key="4">
    <source>
        <dbReference type="Proteomes" id="UP000269157"/>
    </source>
</evidence>
<dbReference type="OrthoDB" id="9806951at2"/>
<dbReference type="SUPFAM" id="SSF52540">
    <property type="entry name" value="P-loop containing nucleoside triphosphate hydrolases"/>
    <property type="match status" value="1"/>
</dbReference>
<sequence>MDEFAEIFGNLVGLAIILMTVAIAVVFIGMIVAPIGLVGGGTLYYLNNIHVPEKRRREAQQRTRALYAQAQQLSPSFDQVEQALFEAGIESAELHRIAKVLYQQEGLQPPVLPPVGDDPIKLARYQVELEKFINAAQPDHYQEFERHLIWALSEYEPDSSDESQMFHSKRQRSKLEIERLILRFVNDDGLFKGLTDQLNENYFAENEVMPSVCKHDDYVWSYLKNTPLLPLADVQEMVGLQDRMYHTYLLGSSGSGKTNLIENIIAHDLRSDEDCCVIVIDSQTQLIDKLAKLDIPNTTHITPKYNLALNLFDVGYEEMKGRGIEGETLINKTVGLLSFVLEGMMWAEFTNPQKTIFQYVIQLVISIKGGNINTFMDVLADGGHERYADEISQLDENMQRFFAVDYPAPDYKRTREAIRRRMDGLLRNPTFRRLFSATENKIDMFEEMANQKLILIDTNKPMLDDAPSAFFGRLFIALILRASYRRFGGAKTERPVYLIVDEAHEYFDRSISDMLEQARKANIGLIVAHQSISQARGAKGGSNITDPLMVNTATKLIWTSFREDATKFAGSMQVKAEDILTLPQFTFGMHSRKQGFAPVKGVPRALEGFEKRDDSQSLQEEMEEKYGPTLKADEDRPDDDPDAPHASGVPNKPTNDPGGIAVPPEVEVI</sequence>
<accession>A0A497X6I7</accession>
<name>A0A497X6I7_9RHOB</name>
<evidence type="ECO:0000256" key="2">
    <source>
        <dbReference type="SAM" id="Phobius"/>
    </source>
</evidence>
<feature type="region of interest" description="Disordered" evidence="1">
    <location>
        <begin position="609"/>
        <end position="669"/>
    </location>
</feature>
<feature type="transmembrane region" description="Helical" evidence="2">
    <location>
        <begin position="12"/>
        <end position="45"/>
    </location>
</feature>
<dbReference type="Gene3D" id="3.40.50.300">
    <property type="entry name" value="P-loop containing nucleotide triphosphate hydrolases"/>
    <property type="match status" value="2"/>
</dbReference>
<dbReference type="PANTHER" id="PTHR30121">
    <property type="entry name" value="UNCHARACTERIZED PROTEIN YJGR-RELATED"/>
    <property type="match status" value="1"/>
</dbReference>
<keyword evidence="2" id="KW-0812">Transmembrane</keyword>
<dbReference type="InterPro" id="IPR027417">
    <property type="entry name" value="P-loop_NTPase"/>
</dbReference>
<comment type="caution">
    <text evidence="3">The sequence shown here is derived from an EMBL/GenBank/DDBJ whole genome shotgun (WGS) entry which is preliminary data.</text>
</comment>